<evidence type="ECO:0000313" key="1">
    <source>
        <dbReference type="EMBL" id="EJK46058.1"/>
    </source>
</evidence>
<dbReference type="Proteomes" id="UP000266841">
    <property type="component" value="Unassembled WGS sequence"/>
</dbReference>
<organism evidence="1 2">
    <name type="scientific">Thalassiosira oceanica</name>
    <name type="common">Marine diatom</name>
    <dbReference type="NCBI Taxonomy" id="159749"/>
    <lineage>
        <taxon>Eukaryota</taxon>
        <taxon>Sar</taxon>
        <taxon>Stramenopiles</taxon>
        <taxon>Ochrophyta</taxon>
        <taxon>Bacillariophyta</taxon>
        <taxon>Coscinodiscophyceae</taxon>
        <taxon>Thalassiosirophycidae</taxon>
        <taxon>Thalassiosirales</taxon>
        <taxon>Thalassiosiraceae</taxon>
        <taxon>Thalassiosira</taxon>
    </lineage>
</organism>
<reference evidence="1 2" key="1">
    <citation type="journal article" date="2012" name="Genome Biol.">
        <title>Genome and low-iron response of an oceanic diatom adapted to chronic iron limitation.</title>
        <authorList>
            <person name="Lommer M."/>
            <person name="Specht M."/>
            <person name="Roy A.S."/>
            <person name="Kraemer L."/>
            <person name="Andreson R."/>
            <person name="Gutowska M.A."/>
            <person name="Wolf J."/>
            <person name="Bergner S.V."/>
            <person name="Schilhabel M.B."/>
            <person name="Klostermeier U.C."/>
            <person name="Beiko R.G."/>
            <person name="Rosenstiel P."/>
            <person name="Hippler M."/>
            <person name="Laroche J."/>
        </authorList>
    </citation>
    <scope>NUCLEOTIDE SEQUENCE [LARGE SCALE GENOMIC DNA]</scope>
    <source>
        <strain evidence="1 2">CCMP1005</strain>
    </source>
</reference>
<keyword evidence="2" id="KW-1185">Reference proteome</keyword>
<accession>K0R148</accession>
<comment type="caution">
    <text evidence="1">The sequence shown here is derived from an EMBL/GenBank/DDBJ whole genome shotgun (WGS) entry which is preliminary data.</text>
</comment>
<evidence type="ECO:0000313" key="2">
    <source>
        <dbReference type="Proteomes" id="UP000266841"/>
    </source>
</evidence>
<dbReference type="EMBL" id="AGNL01048029">
    <property type="protein sequence ID" value="EJK46058.1"/>
    <property type="molecule type" value="Genomic_DNA"/>
</dbReference>
<dbReference type="AlphaFoldDB" id="K0R148"/>
<gene>
    <name evidence="1" type="ORF">THAOC_35300</name>
</gene>
<sequence>MNGGDRSAAIGAVRDRGHDIEIIALPYLRGSRVCGRGVRPKIGRVRAWMRGGEANRVIRPASCFIRSPFNRPFKSVEEIGTGRTSKRDERDHYI</sequence>
<proteinExistence type="predicted"/>
<protein>
    <submittedName>
        <fullName evidence="1">Uncharacterized protein</fullName>
    </submittedName>
</protein>
<name>K0R148_THAOC</name>